<evidence type="ECO:0000313" key="2">
    <source>
        <dbReference type="EMBL" id="KAI9565232.1"/>
    </source>
</evidence>
<gene>
    <name evidence="2" type="ORF">GHT06_009015</name>
</gene>
<dbReference type="Proteomes" id="UP000820818">
    <property type="component" value="Linkage Group LG1"/>
</dbReference>
<evidence type="ECO:0000313" key="3">
    <source>
        <dbReference type="Proteomes" id="UP000820818"/>
    </source>
</evidence>
<reference evidence="2 3" key="1">
    <citation type="submission" date="2022-05" db="EMBL/GenBank/DDBJ databases">
        <title>A multi-omics perspective on studying reproductive biology in Daphnia sinensis.</title>
        <authorList>
            <person name="Jia J."/>
        </authorList>
    </citation>
    <scope>NUCLEOTIDE SEQUENCE [LARGE SCALE GENOMIC DNA]</scope>
    <source>
        <strain evidence="2 3">WSL</strain>
    </source>
</reference>
<proteinExistence type="predicted"/>
<name>A0AAD5PZE7_9CRUS</name>
<dbReference type="InterPro" id="IPR048365">
    <property type="entry name" value="TNP-like_RNaseH_N"/>
</dbReference>
<feature type="domain" description="Transposable element P transposase-like RNase H" evidence="1">
    <location>
        <begin position="2"/>
        <end position="82"/>
    </location>
</feature>
<evidence type="ECO:0000259" key="1">
    <source>
        <dbReference type="Pfam" id="PF21787"/>
    </source>
</evidence>
<dbReference type="AlphaFoldDB" id="A0AAD5PZE7"/>
<dbReference type="EMBL" id="WJBH02000001">
    <property type="protein sequence ID" value="KAI9565232.1"/>
    <property type="molecule type" value="Genomic_DNA"/>
</dbReference>
<organism evidence="2 3">
    <name type="scientific">Daphnia sinensis</name>
    <dbReference type="NCBI Taxonomy" id="1820382"/>
    <lineage>
        <taxon>Eukaryota</taxon>
        <taxon>Metazoa</taxon>
        <taxon>Ecdysozoa</taxon>
        <taxon>Arthropoda</taxon>
        <taxon>Crustacea</taxon>
        <taxon>Branchiopoda</taxon>
        <taxon>Diplostraca</taxon>
        <taxon>Cladocera</taxon>
        <taxon>Anomopoda</taxon>
        <taxon>Daphniidae</taxon>
        <taxon>Daphnia</taxon>
        <taxon>Daphnia similis group</taxon>
    </lineage>
</organism>
<protein>
    <recommendedName>
        <fullName evidence="1">Transposable element P transposase-like RNase H domain-containing protein</fullName>
    </recommendedName>
</protein>
<comment type="caution">
    <text evidence="2">The sequence shown here is derived from an EMBL/GenBank/DDBJ whole genome shotgun (WGS) entry which is preliminary data.</text>
</comment>
<sequence length="126" mass="14260">MKFDGFLDYGEDVDVEKKGKLADYALVLMFRPYRAKGSQPIGVYGGAASSSMLQKLVITIIAALQTVNAIVCNVTWDGHQTEKGVHRLWISGKMESVTSWIDHPTEPNEKITFYVRYSTYIQMHQK</sequence>
<keyword evidence="3" id="KW-1185">Reference proteome</keyword>
<dbReference type="Pfam" id="PF21787">
    <property type="entry name" value="TNP-like_RNaseH_N"/>
    <property type="match status" value="1"/>
</dbReference>
<accession>A0AAD5PZE7</accession>